<dbReference type="InterPro" id="IPR013320">
    <property type="entry name" value="ConA-like_dom_sf"/>
</dbReference>
<dbReference type="EMBL" id="LAZR01017712">
    <property type="protein sequence ID" value="KKL99291.1"/>
    <property type="molecule type" value="Genomic_DNA"/>
</dbReference>
<accession>A0A0F9H8I4</accession>
<proteinExistence type="predicted"/>
<feature type="non-terminal residue" evidence="1">
    <location>
        <position position="127"/>
    </location>
</feature>
<reference evidence="1" key="1">
    <citation type="journal article" date="2015" name="Nature">
        <title>Complex archaea that bridge the gap between prokaryotes and eukaryotes.</title>
        <authorList>
            <person name="Spang A."/>
            <person name="Saw J.H."/>
            <person name="Jorgensen S.L."/>
            <person name="Zaremba-Niedzwiedzka K."/>
            <person name="Martijn J."/>
            <person name="Lind A.E."/>
            <person name="van Eijk R."/>
            <person name="Schleper C."/>
            <person name="Guy L."/>
            <person name="Ettema T.J."/>
        </authorList>
    </citation>
    <scope>NUCLEOTIDE SEQUENCE</scope>
</reference>
<sequence length="127" mass="13331">MAREFTADTSDRIEADNSLNPGGSLTICSWVKLTSTGNNKRLCANRASGSTGYIIDTGTGVATLRFLIAIGGSFRTANGTTAVNDGNWHFVVGVYTAAATDVVEFFVNDMETPEGTSSGTFGTYNNA</sequence>
<dbReference type="Pfam" id="PF13385">
    <property type="entry name" value="Laminin_G_3"/>
    <property type="match status" value="1"/>
</dbReference>
<comment type="caution">
    <text evidence="1">The sequence shown here is derived from an EMBL/GenBank/DDBJ whole genome shotgun (WGS) entry which is preliminary data.</text>
</comment>
<organism evidence="1">
    <name type="scientific">marine sediment metagenome</name>
    <dbReference type="NCBI Taxonomy" id="412755"/>
    <lineage>
        <taxon>unclassified sequences</taxon>
        <taxon>metagenomes</taxon>
        <taxon>ecological metagenomes</taxon>
    </lineage>
</organism>
<protein>
    <recommendedName>
        <fullName evidence="2">Laminin G domain-containing protein</fullName>
    </recommendedName>
</protein>
<name>A0A0F9H8I4_9ZZZZ</name>
<dbReference type="AlphaFoldDB" id="A0A0F9H8I4"/>
<evidence type="ECO:0000313" key="1">
    <source>
        <dbReference type="EMBL" id="KKL99291.1"/>
    </source>
</evidence>
<dbReference type="Gene3D" id="2.60.120.200">
    <property type="match status" value="1"/>
</dbReference>
<dbReference type="SUPFAM" id="SSF49899">
    <property type="entry name" value="Concanavalin A-like lectins/glucanases"/>
    <property type="match status" value="1"/>
</dbReference>
<evidence type="ECO:0008006" key="2">
    <source>
        <dbReference type="Google" id="ProtNLM"/>
    </source>
</evidence>
<gene>
    <name evidence="1" type="ORF">LCGC14_1815940</name>
</gene>